<proteinExistence type="inferred from homology"/>
<dbReference type="STRING" id="409849.ENSPMGP00000029493"/>
<dbReference type="PRINTS" id="PR00449">
    <property type="entry name" value="RASTRNSFRMNG"/>
</dbReference>
<keyword evidence="2" id="KW-0547">Nucleotide-binding</keyword>
<dbReference type="GO" id="GO:0003924">
    <property type="term" value="F:GTPase activity"/>
    <property type="evidence" value="ECO:0007669"/>
    <property type="project" value="InterPro"/>
</dbReference>
<evidence type="ECO:0000256" key="3">
    <source>
        <dbReference type="ARBA" id="ARBA00023134"/>
    </source>
</evidence>
<dbReference type="InterPro" id="IPR027417">
    <property type="entry name" value="P-loop_NTPase"/>
</dbReference>
<protein>
    <submittedName>
        <fullName evidence="4">Uncharacterized protein</fullName>
    </submittedName>
</protein>
<evidence type="ECO:0000256" key="1">
    <source>
        <dbReference type="ARBA" id="ARBA00006270"/>
    </source>
</evidence>
<dbReference type="Proteomes" id="UP000261520">
    <property type="component" value="Unplaced"/>
</dbReference>
<sequence length="82" mass="9198">LAIINKLLLLENVYSGVGKTCLTYRFCAGKFPEKTEATIGVDFRERLVDIDGEKIKVRVCAGPRCRLIDVLIGYRMIGYVTT</sequence>
<dbReference type="Ensembl" id="ENSPMGT00000031390.1">
    <property type="protein sequence ID" value="ENSPMGP00000029493.1"/>
    <property type="gene ID" value="ENSPMGG00000023725.1"/>
</dbReference>
<reference evidence="4" key="2">
    <citation type="submission" date="2025-09" db="UniProtKB">
        <authorList>
            <consortium name="Ensembl"/>
        </authorList>
    </citation>
    <scope>IDENTIFICATION</scope>
</reference>
<organism evidence="4 5">
    <name type="scientific">Periophthalmus magnuspinnatus</name>
    <dbReference type="NCBI Taxonomy" id="409849"/>
    <lineage>
        <taxon>Eukaryota</taxon>
        <taxon>Metazoa</taxon>
        <taxon>Chordata</taxon>
        <taxon>Craniata</taxon>
        <taxon>Vertebrata</taxon>
        <taxon>Euteleostomi</taxon>
        <taxon>Actinopterygii</taxon>
        <taxon>Neopterygii</taxon>
        <taxon>Teleostei</taxon>
        <taxon>Neoteleostei</taxon>
        <taxon>Acanthomorphata</taxon>
        <taxon>Gobiaria</taxon>
        <taxon>Gobiiformes</taxon>
        <taxon>Gobioidei</taxon>
        <taxon>Gobiidae</taxon>
        <taxon>Oxudercinae</taxon>
        <taxon>Periophthalmus</taxon>
    </lineage>
</organism>
<reference evidence="4" key="1">
    <citation type="submission" date="2025-08" db="UniProtKB">
        <authorList>
            <consortium name="Ensembl"/>
        </authorList>
    </citation>
    <scope>IDENTIFICATION</scope>
</reference>
<dbReference type="InterPro" id="IPR001806">
    <property type="entry name" value="Small_GTPase"/>
</dbReference>
<comment type="similarity">
    <text evidence="1">Belongs to the small GTPase superfamily. Rab family.</text>
</comment>
<dbReference type="PANTHER" id="PTHR47978">
    <property type="match status" value="1"/>
</dbReference>
<name>A0A3B4BHW8_9GOBI</name>
<evidence type="ECO:0000256" key="2">
    <source>
        <dbReference type="ARBA" id="ARBA00022741"/>
    </source>
</evidence>
<dbReference type="SUPFAM" id="SSF52540">
    <property type="entry name" value="P-loop containing nucleoside triphosphate hydrolases"/>
    <property type="match status" value="1"/>
</dbReference>
<dbReference type="Gene3D" id="3.40.50.300">
    <property type="entry name" value="P-loop containing nucleotide triphosphate hydrolases"/>
    <property type="match status" value="1"/>
</dbReference>
<accession>A0A3B4BHW8</accession>
<evidence type="ECO:0000313" key="5">
    <source>
        <dbReference type="Proteomes" id="UP000261520"/>
    </source>
</evidence>
<dbReference type="AlphaFoldDB" id="A0A3B4BHW8"/>
<evidence type="ECO:0000313" key="4">
    <source>
        <dbReference type="Ensembl" id="ENSPMGP00000029493.1"/>
    </source>
</evidence>
<keyword evidence="5" id="KW-1185">Reference proteome</keyword>
<dbReference type="Pfam" id="PF00071">
    <property type="entry name" value="Ras"/>
    <property type="match status" value="1"/>
</dbReference>
<dbReference type="GO" id="GO:0005525">
    <property type="term" value="F:GTP binding"/>
    <property type="evidence" value="ECO:0007669"/>
    <property type="project" value="UniProtKB-KW"/>
</dbReference>
<keyword evidence="3" id="KW-0342">GTP-binding</keyword>